<dbReference type="EMBL" id="MLJW01002910">
    <property type="protein sequence ID" value="OIQ73325.1"/>
    <property type="molecule type" value="Genomic_DNA"/>
</dbReference>
<comment type="caution">
    <text evidence="1">The sequence shown here is derived from an EMBL/GenBank/DDBJ whole genome shotgun (WGS) entry which is preliminary data.</text>
</comment>
<sequence length="79" mass="8846">MWVDYEDAISLHPVITSHPEERRAQRLASTTPLDNRISYGCINVPAAFFKQVVHTTFAGTYGIVYVLPETRPTSSFFGA</sequence>
<evidence type="ECO:0008006" key="2">
    <source>
        <dbReference type="Google" id="ProtNLM"/>
    </source>
</evidence>
<proteinExistence type="predicted"/>
<evidence type="ECO:0000313" key="1">
    <source>
        <dbReference type="EMBL" id="OIQ73325.1"/>
    </source>
</evidence>
<protein>
    <recommendedName>
        <fullName evidence="2">YkuD domain-containing protein</fullName>
    </recommendedName>
</protein>
<dbReference type="AlphaFoldDB" id="A0A1J5QBJ0"/>
<name>A0A1J5QBJ0_9ZZZZ</name>
<gene>
    <name evidence="1" type="ORF">GALL_450420</name>
</gene>
<reference evidence="1" key="1">
    <citation type="submission" date="2016-10" db="EMBL/GenBank/DDBJ databases">
        <title>Sequence of Gallionella enrichment culture.</title>
        <authorList>
            <person name="Poehlein A."/>
            <person name="Muehling M."/>
            <person name="Daniel R."/>
        </authorList>
    </citation>
    <scope>NUCLEOTIDE SEQUENCE</scope>
</reference>
<organism evidence="1">
    <name type="scientific">mine drainage metagenome</name>
    <dbReference type="NCBI Taxonomy" id="410659"/>
    <lineage>
        <taxon>unclassified sequences</taxon>
        <taxon>metagenomes</taxon>
        <taxon>ecological metagenomes</taxon>
    </lineage>
</organism>
<accession>A0A1J5QBJ0</accession>